<gene>
    <name evidence="2" type="ORF">BB561_005692</name>
</gene>
<dbReference type="Gene3D" id="3.40.50.720">
    <property type="entry name" value="NAD(P)-binding Rossmann-like Domain"/>
    <property type="match status" value="1"/>
</dbReference>
<accession>A0A2T9Y907</accession>
<protein>
    <recommendedName>
        <fullName evidence="4">Ketoreductase (KR) domain-containing protein</fullName>
    </recommendedName>
</protein>
<dbReference type="PANTHER" id="PTHR43157:SF31">
    <property type="entry name" value="PHOSPHATIDYLINOSITOL-GLYCAN BIOSYNTHESIS CLASS F PROTEIN"/>
    <property type="match status" value="1"/>
</dbReference>
<dbReference type="InterPro" id="IPR036291">
    <property type="entry name" value="NAD(P)-bd_dom_sf"/>
</dbReference>
<evidence type="ECO:0008006" key="4">
    <source>
        <dbReference type="Google" id="ProtNLM"/>
    </source>
</evidence>
<dbReference type="Proteomes" id="UP000245383">
    <property type="component" value="Unassembled WGS sequence"/>
</dbReference>
<evidence type="ECO:0000313" key="3">
    <source>
        <dbReference type="Proteomes" id="UP000245383"/>
    </source>
</evidence>
<keyword evidence="3" id="KW-1185">Reference proteome</keyword>
<comment type="caution">
    <text evidence="2">The sequence shown here is derived from an EMBL/GenBank/DDBJ whole genome shotgun (WGS) entry which is preliminary data.</text>
</comment>
<proteinExistence type="predicted"/>
<dbReference type="AlphaFoldDB" id="A0A2T9Y907"/>
<evidence type="ECO:0000256" key="1">
    <source>
        <dbReference type="ARBA" id="ARBA00023002"/>
    </source>
</evidence>
<dbReference type="STRING" id="133385.A0A2T9Y907"/>
<dbReference type="PRINTS" id="PR00081">
    <property type="entry name" value="GDHRDH"/>
</dbReference>
<dbReference type="SUPFAM" id="SSF51735">
    <property type="entry name" value="NAD(P)-binding Rossmann-fold domains"/>
    <property type="match status" value="1"/>
</dbReference>
<keyword evidence="1" id="KW-0560">Oxidoreductase</keyword>
<dbReference type="Pfam" id="PF00106">
    <property type="entry name" value="adh_short"/>
    <property type="match status" value="1"/>
</dbReference>
<dbReference type="GO" id="GO:0016491">
    <property type="term" value="F:oxidoreductase activity"/>
    <property type="evidence" value="ECO:0007669"/>
    <property type="project" value="UniProtKB-KW"/>
</dbReference>
<dbReference type="EMBL" id="MBFR01000358">
    <property type="protein sequence ID" value="PVU88799.1"/>
    <property type="molecule type" value="Genomic_DNA"/>
</dbReference>
<reference evidence="2 3" key="1">
    <citation type="journal article" date="2018" name="MBio">
        <title>Comparative Genomics Reveals the Core Gene Toolbox for the Fungus-Insect Symbiosis.</title>
        <authorList>
            <person name="Wang Y."/>
            <person name="Stata M."/>
            <person name="Wang W."/>
            <person name="Stajich J.E."/>
            <person name="White M.M."/>
            <person name="Moncalvo J.M."/>
        </authorList>
    </citation>
    <scope>NUCLEOTIDE SEQUENCE [LARGE SCALE GENOMIC DNA]</scope>
    <source>
        <strain evidence="2 3">SWE-8-4</strain>
    </source>
</reference>
<dbReference type="InterPro" id="IPR002347">
    <property type="entry name" value="SDR_fam"/>
</dbReference>
<evidence type="ECO:0000313" key="2">
    <source>
        <dbReference type="EMBL" id="PVU88799.1"/>
    </source>
</evidence>
<dbReference type="PANTHER" id="PTHR43157">
    <property type="entry name" value="PHOSPHATIDYLINOSITOL-GLYCAN BIOSYNTHESIS CLASS F PROTEIN-RELATED"/>
    <property type="match status" value="1"/>
</dbReference>
<name>A0A2T9Y907_9FUNG</name>
<organism evidence="2 3">
    <name type="scientific">Smittium simulii</name>
    <dbReference type="NCBI Taxonomy" id="133385"/>
    <lineage>
        <taxon>Eukaryota</taxon>
        <taxon>Fungi</taxon>
        <taxon>Fungi incertae sedis</taxon>
        <taxon>Zoopagomycota</taxon>
        <taxon>Kickxellomycotina</taxon>
        <taxon>Harpellomycetes</taxon>
        <taxon>Harpellales</taxon>
        <taxon>Legeriomycetaceae</taxon>
        <taxon>Smittium</taxon>
    </lineage>
</organism>
<dbReference type="OrthoDB" id="191139at2759"/>
<sequence length="359" mass="39099">MGFSPFVSEESTWVPTTRQDGKTAIVTGSNKGIGLATATSLAALGAHVVLAGVDPEWAFEEALEKIVNSTGCLPSKLEYIPLDLGCQVSIRNFADVWSKRKDTSLHILINNAGVPGMPGLCKDGWEMCWGINYIGATLLTRLLLRFLTPTKPDSATLEYLNLGASSSAAQDPDLKLQELDDCLDPARIVFVSSAAHLFTFGLSLDEKYLTTSGGGFFSFRYGQSKLAILMFAKELARRLESALKSPMRKVRLAGKDTNSGPLSGPIRVYVVHPGSTYSNFYDGFPLFIRNIISKFTYSTDKGALTSLYCATEPSIAHQTGLYYSDCRIASSSSYANDKESMLKLWQATSQWTASTESII</sequence>